<dbReference type="InterPro" id="IPR020556">
    <property type="entry name" value="Amidase_CS"/>
</dbReference>
<organism evidence="9 10">
    <name type="scientific">Exophiala dermatitidis</name>
    <name type="common">Black yeast-like fungus</name>
    <name type="synonym">Wangiella dermatitidis</name>
    <dbReference type="NCBI Taxonomy" id="5970"/>
    <lineage>
        <taxon>Eukaryota</taxon>
        <taxon>Fungi</taxon>
        <taxon>Dikarya</taxon>
        <taxon>Ascomycota</taxon>
        <taxon>Pezizomycotina</taxon>
        <taxon>Eurotiomycetes</taxon>
        <taxon>Chaetothyriomycetidae</taxon>
        <taxon>Chaetothyriales</taxon>
        <taxon>Herpotrichiellaceae</taxon>
        <taxon>Exophiala</taxon>
    </lineage>
</organism>
<dbReference type="PANTHER" id="PTHR46072">
    <property type="entry name" value="AMIDASE-RELATED-RELATED"/>
    <property type="match status" value="1"/>
</dbReference>
<feature type="domain" description="Amidase" evidence="8">
    <location>
        <begin position="59"/>
        <end position="517"/>
    </location>
</feature>
<gene>
    <name evidence="9" type="ORF">HRR80_006223</name>
</gene>
<feature type="active site" description="Charge relay system" evidence="5">
    <location>
        <position position="115"/>
    </location>
</feature>
<sequence length="533" mass="58871">MEWEAAILKKKAQRTASIQKFSRLEKSAERSTFAERLVGNVDVPTLTKLYAEGNITVEDIVVAFIARAISAHEETNCLTEVLFENALQQARELDRYHRQHRELIGPLHGVPVSLKDQFDIAGVDTTFGYVGRSFQPASKDATVTKILKDLGAVILTKTNVPQTILWGETENPIWGLTTLPHKPAFTAGGSSGGEAALLALDGALCGWGTDIGGSIRGPSHFNGLFGLKPTSSRISHRGVPGPHEGQEHVPSSVGPMSKRLTSLVTVTRAVLNAQAWLSDPKVVPIPWREGLYLEVQTRRLKIGLILDDGIVKPHPPVERAVKEAAALLRNAGHEVIIWDTSEHMGFIEIQDQFYRADGGEDIRRDISAGGEPMIPHVEALVESSKAISVYEYWQLNKAKMLAQQAYNEKWTKSGVDVLLSPVAGHTALPHRCFRYTGYTKIWNFLDYTAMSFPFTRVSEDLDSDHISRTSGTDTSALDEVRNPLDTYNQGLWDLASMKGLPVGVQIIGRRFDEEKVLGVAKVLEKEIEKQKQV</sequence>
<dbReference type="InterPro" id="IPR036928">
    <property type="entry name" value="AS_sf"/>
</dbReference>
<dbReference type="Gene3D" id="3.90.1300.10">
    <property type="entry name" value="Amidase signature (AS) domain"/>
    <property type="match status" value="1"/>
</dbReference>
<dbReference type="InterPro" id="IPR023631">
    <property type="entry name" value="Amidase_dom"/>
</dbReference>
<dbReference type="EMBL" id="JAJGCB010000012">
    <property type="protein sequence ID" value="KAJ8990092.1"/>
    <property type="molecule type" value="Genomic_DNA"/>
</dbReference>
<feature type="binding site" evidence="6">
    <location>
        <position position="164"/>
    </location>
    <ligand>
        <name>substrate</name>
    </ligand>
</feature>
<dbReference type="SUPFAM" id="SSF75304">
    <property type="entry name" value="Amidase signature (AS) enzymes"/>
    <property type="match status" value="1"/>
</dbReference>
<dbReference type="EC" id="3.5.1.4" evidence="3"/>
<dbReference type="PROSITE" id="PS00571">
    <property type="entry name" value="AMIDASES"/>
    <property type="match status" value="1"/>
</dbReference>
<evidence type="ECO:0000256" key="5">
    <source>
        <dbReference type="PIRSR" id="PIRSR001221-1"/>
    </source>
</evidence>
<evidence type="ECO:0000259" key="8">
    <source>
        <dbReference type="Pfam" id="PF01425"/>
    </source>
</evidence>
<dbReference type="Pfam" id="PF01425">
    <property type="entry name" value="Amidase"/>
    <property type="match status" value="1"/>
</dbReference>
<evidence type="ECO:0000313" key="10">
    <source>
        <dbReference type="Proteomes" id="UP001161757"/>
    </source>
</evidence>
<dbReference type="Proteomes" id="UP001161757">
    <property type="component" value="Unassembled WGS sequence"/>
</dbReference>
<feature type="active site" description="Charge relay system" evidence="5">
    <location>
        <position position="190"/>
    </location>
</feature>
<keyword evidence="4" id="KW-0378">Hydrolase</keyword>
<protein>
    <recommendedName>
        <fullName evidence="3">amidase</fullName>
        <ecNumber evidence="3">3.5.1.4</ecNumber>
    </recommendedName>
</protein>
<name>A0AAN6ITK4_EXODE</name>
<dbReference type="AlphaFoldDB" id="A0AAN6ITK4"/>
<evidence type="ECO:0000256" key="6">
    <source>
        <dbReference type="PIRSR" id="PIRSR001221-2"/>
    </source>
</evidence>
<feature type="active site" description="Acyl-ester intermediate" evidence="5">
    <location>
        <position position="214"/>
    </location>
</feature>
<evidence type="ECO:0000313" key="9">
    <source>
        <dbReference type="EMBL" id="KAJ8990092.1"/>
    </source>
</evidence>
<evidence type="ECO:0000256" key="2">
    <source>
        <dbReference type="ARBA" id="ARBA00009199"/>
    </source>
</evidence>
<evidence type="ECO:0000256" key="4">
    <source>
        <dbReference type="ARBA" id="ARBA00022801"/>
    </source>
</evidence>
<comment type="catalytic activity">
    <reaction evidence="1">
        <text>a monocarboxylic acid amide + H2O = a monocarboxylate + NH4(+)</text>
        <dbReference type="Rhea" id="RHEA:12020"/>
        <dbReference type="ChEBI" id="CHEBI:15377"/>
        <dbReference type="ChEBI" id="CHEBI:28938"/>
        <dbReference type="ChEBI" id="CHEBI:35757"/>
        <dbReference type="ChEBI" id="CHEBI:83628"/>
        <dbReference type="EC" id="3.5.1.4"/>
    </reaction>
</comment>
<evidence type="ECO:0000256" key="1">
    <source>
        <dbReference type="ARBA" id="ARBA00001311"/>
    </source>
</evidence>
<reference evidence="9" key="1">
    <citation type="submission" date="2023-01" db="EMBL/GenBank/DDBJ databases">
        <title>Exophiala dermititidis isolated from Cystic Fibrosis Patient.</title>
        <authorList>
            <person name="Kurbessoian T."/>
            <person name="Crocker A."/>
            <person name="Murante D."/>
            <person name="Hogan D.A."/>
            <person name="Stajich J.E."/>
        </authorList>
    </citation>
    <scope>NUCLEOTIDE SEQUENCE</scope>
    <source>
        <strain evidence="9">Ex8</strain>
    </source>
</reference>
<dbReference type="GO" id="GO:0004040">
    <property type="term" value="F:amidase activity"/>
    <property type="evidence" value="ECO:0007669"/>
    <property type="project" value="UniProtKB-EC"/>
</dbReference>
<feature type="binding site" evidence="6">
    <location>
        <begin position="211"/>
        <end position="214"/>
    </location>
    <ligand>
        <name>substrate</name>
    </ligand>
</feature>
<accession>A0AAN6ITK4</accession>
<evidence type="ECO:0000256" key="7">
    <source>
        <dbReference type="SAM" id="MobiDB-lite"/>
    </source>
</evidence>
<evidence type="ECO:0000256" key="3">
    <source>
        <dbReference type="ARBA" id="ARBA00012922"/>
    </source>
</evidence>
<proteinExistence type="inferred from homology"/>
<comment type="caution">
    <text evidence="9">The sequence shown here is derived from an EMBL/GenBank/DDBJ whole genome shotgun (WGS) entry which is preliminary data.</text>
</comment>
<comment type="similarity">
    <text evidence="2">Belongs to the amidase family.</text>
</comment>
<dbReference type="PIRSF" id="PIRSF001221">
    <property type="entry name" value="Amidase_fungi"/>
    <property type="match status" value="1"/>
</dbReference>
<feature type="region of interest" description="Disordered" evidence="7">
    <location>
        <begin position="234"/>
        <end position="254"/>
    </location>
</feature>
<feature type="binding site" evidence="6">
    <location>
        <position position="190"/>
    </location>
    <ligand>
        <name>substrate</name>
    </ligand>
</feature>
<dbReference type="PANTHER" id="PTHR46072:SF2">
    <property type="entry name" value="AMIDASE (EUROFUNG)"/>
    <property type="match status" value="1"/>
</dbReference>